<dbReference type="InterPro" id="IPR045886">
    <property type="entry name" value="ThiF/MoeB/HesA"/>
</dbReference>
<dbReference type="HOGENOM" id="CLU_013325_10_0_2"/>
<dbReference type="EMBL" id="CP001933">
    <property type="protein sequence ID" value="ADD07353.1"/>
    <property type="molecule type" value="Genomic_DNA"/>
</dbReference>
<accession>D3T194</accession>
<name>D3T194_NATMM</name>
<evidence type="ECO:0000313" key="8">
    <source>
        <dbReference type="Proteomes" id="UP000011543"/>
    </source>
</evidence>
<evidence type="ECO:0000313" key="5">
    <source>
        <dbReference type="EMBL" id="ADD07353.1"/>
    </source>
</evidence>
<keyword evidence="5" id="KW-0614">Plasmid</keyword>
<dbReference type="Proteomes" id="UP000011543">
    <property type="component" value="Unassembled WGS sequence"/>
</dbReference>
<evidence type="ECO:0000256" key="2">
    <source>
        <dbReference type="ARBA" id="ARBA00022741"/>
    </source>
</evidence>
<evidence type="ECO:0000313" key="7">
    <source>
        <dbReference type="Proteomes" id="UP000001879"/>
    </source>
</evidence>
<organism evidence="5 7">
    <name type="scientific">Natrialba magadii (strain ATCC 43099 / DSM 3394 / CCM 3739 / CIP 104546 / IAM 13178 / JCM 8861 / NBRC 102185 / NCIMB 2190 / MS3)</name>
    <name type="common">Natronobacterium magadii</name>
    <dbReference type="NCBI Taxonomy" id="547559"/>
    <lineage>
        <taxon>Archaea</taxon>
        <taxon>Methanobacteriati</taxon>
        <taxon>Methanobacteriota</taxon>
        <taxon>Stenosarchaea group</taxon>
        <taxon>Halobacteria</taxon>
        <taxon>Halobacteriales</taxon>
        <taxon>Natrialbaceae</taxon>
        <taxon>Natrialba</taxon>
    </lineage>
</organism>
<feature type="domain" description="THIF-type NAD/FAD binding fold" evidence="4">
    <location>
        <begin position="15"/>
        <end position="248"/>
    </location>
</feature>
<dbReference type="EMBL" id="AOHS01000014">
    <property type="protein sequence ID" value="ELY32608.1"/>
    <property type="molecule type" value="Genomic_DNA"/>
</dbReference>
<dbReference type="GO" id="GO:0005829">
    <property type="term" value="C:cytosol"/>
    <property type="evidence" value="ECO:0007669"/>
    <property type="project" value="TreeGrafter"/>
</dbReference>
<keyword evidence="5" id="KW-0548">Nucleotidyltransferase</keyword>
<dbReference type="GO" id="GO:0016779">
    <property type="term" value="F:nucleotidyltransferase activity"/>
    <property type="evidence" value="ECO:0007669"/>
    <property type="project" value="UniProtKB-KW"/>
</dbReference>
<dbReference type="EC" id="2.7.7.-" evidence="5"/>
<dbReference type="RefSeq" id="WP_004214306.1">
    <property type="nucleotide sequence ID" value="NC_013923.1"/>
</dbReference>
<keyword evidence="7" id="KW-1185">Reference proteome</keyword>
<sequence>MDGDSTLEPRQRDRYSRQLLIEGIDPADQRTLLSSCVLVVGVGGLGSSIIQYLAAAGVGTIGIVDDGRVKRSNLQRQVVHTVDDIGDPKVDSAARFVDALNPAIDIETHETRIEPSSAEALLEGHDVVVDALDNFVGRFVVNDAAVLAGIPFVHGAVYGFEGQTTVFRPDGPCYRCLLPEPPGEEGIPSDEPMGVFPTAPGTIGCLQATEVLKLLLGIGEPLEGHLLRYDGTDATFLRTPLKRDPDCPLCGPNGPEIESLETVAYDDRCRIERSASTE</sequence>
<geneLocation type="plasmid" evidence="5 7">
    <name>pNMAG01</name>
</geneLocation>
<reference evidence="7" key="1">
    <citation type="submission" date="2010-02" db="EMBL/GenBank/DDBJ databases">
        <title>Complete sequence of plasmid 1 of Natrialba magadii ATCC 43099.</title>
        <authorList>
            <consortium name="US DOE Joint Genome Institute"/>
            <person name="Lucas S."/>
            <person name="Copeland A."/>
            <person name="Lapidus A."/>
            <person name="Cheng J.-F."/>
            <person name="Bruce D."/>
            <person name="Goodwin L."/>
            <person name="Pitluck S."/>
            <person name="Davenport K."/>
            <person name="Saunders E."/>
            <person name="Detter J.C."/>
            <person name="Han C."/>
            <person name="Tapia R."/>
            <person name="Land M."/>
            <person name="Hauser L."/>
            <person name="Kyrpides N."/>
            <person name="Mikhailova N."/>
            <person name="De Castro R.E."/>
            <person name="Maupin-Furlow J.A."/>
            <person name="Woyke T."/>
        </authorList>
    </citation>
    <scope>NUCLEOTIDE SEQUENCE [LARGE SCALE GENOMIC DNA]</scope>
    <source>
        <strain evidence="7">ATCC 43099 / DSM 3394 / CCM 3739 / CIP 104546 / IAM 13178 / JCM 8861 / NBRC 102185 / NCIMB 2190 / MS3</strain>
        <plasmid evidence="7">pNMAG01</plasmid>
    </source>
</reference>
<evidence type="ECO:0000259" key="4">
    <source>
        <dbReference type="Pfam" id="PF00899"/>
    </source>
</evidence>
<proteinExistence type="predicted"/>
<reference evidence="5" key="4">
    <citation type="submission" date="2016-09" db="EMBL/GenBank/DDBJ databases">
        <authorList>
            <person name="Pfeiffer F."/>
        </authorList>
    </citation>
    <scope>NUCLEOTIDE SEQUENCE</scope>
    <source>
        <strain evidence="5">ATCC 43099</strain>
        <plasmid evidence="5">pNMAG01</plasmid>
    </source>
</reference>
<dbReference type="GO" id="GO:0004792">
    <property type="term" value="F:thiosulfate-cyanide sulfurtransferase activity"/>
    <property type="evidence" value="ECO:0007669"/>
    <property type="project" value="TreeGrafter"/>
</dbReference>
<reference evidence="5 7" key="2">
    <citation type="journal article" date="2012" name="BMC Genomics">
        <title>A comparative genomics perspective on the genetic content of the alkaliphilic haloarchaeon Natrialba magadii ATCC 43099T.</title>
        <authorList>
            <person name="Siddaramappa S."/>
            <person name="Challacombe J.F."/>
            <person name="Decastro R.E."/>
            <person name="Pfeiffer F."/>
            <person name="Sastre D.E."/>
            <person name="Gimenez M.I."/>
            <person name="Paggi R.A."/>
            <person name="Detter J.C."/>
            <person name="Davenport K.W."/>
            <person name="Goodwin L.A."/>
            <person name="Kyrpides N."/>
            <person name="Tapia R."/>
            <person name="Pitluck S."/>
            <person name="Lucas S."/>
            <person name="Woyke T."/>
            <person name="Maupin-Furlow J.A."/>
        </authorList>
    </citation>
    <scope>NUCLEOTIDE SEQUENCE [LARGE SCALE GENOMIC DNA]</scope>
    <source>
        <strain evidence="5">ATCC 43099</strain>
        <strain evidence="7">ATCC 43099 / DSM 3394 / CCM 3739 / CIP 104546 / IAM 13178 / JCM 8861 / NBRC 102185 / NCIMB 2190 / MS3</strain>
    </source>
</reference>
<dbReference type="GeneID" id="8826682"/>
<dbReference type="InterPro" id="IPR035985">
    <property type="entry name" value="Ubiquitin-activating_enz"/>
</dbReference>
<evidence type="ECO:0000256" key="3">
    <source>
        <dbReference type="ARBA" id="ARBA00022840"/>
    </source>
</evidence>
<protein>
    <submittedName>
        <fullName evidence="5">SAMP-activating enzyme E1</fullName>
        <ecNumber evidence="5">2.7.7.-</ecNumber>
    </submittedName>
    <submittedName>
        <fullName evidence="6">UBA/THIF-type NAD/FAD binding protein</fullName>
    </submittedName>
</protein>
<keyword evidence="2" id="KW-0547">Nucleotide-binding</keyword>
<dbReference type="PANTHER" id="PTHR10953:SF102">
    <property type="entry name" value="ADENYLYLTRANSFERASE AND SULFURTRANSFERASE MOCS3"/>
    <property type="match status" value="1"/>
</dbReference>
<dbReference type="OrthoDB" id="7915at2157"/>
<dbReference type="PATRIC" id="fig|547559.17.peg.719"/>
<dbReference type="Proteomes" id="UP000001879">
    <property type="component" value="Plasmid pNMAG01"/>
</dbReference>
<keyword evidence="1 5" id="KW-0808">Transferase</keyword>
<evidence type="ECO:0000313" key="6">
    <source>
        <dbReference type="EMBL" id="ELY32608.1"/>
    </source>
</evidence>
<dbReference type="Pfam" id="PF00899">
    <property type="entry name" value="ThiF"/>
    <property type="match status" value="1"/>
</dbReference>
<dbReference type="InterPro" id="IPR000594">
    <property type="entry name" value="ThiF_NAD_FAD-bd"/>
</dbReference>
<dbReference type="CDD" id="cd00757">
    <property type="entry name" value="ThiF_MoeB_HesA_family"/>
    <property type="match status" value="1"/>
</dbReference>
<dbReference type="KEGG" id="nmg:Nmag_3812"/>
<dbReference type="SUPFAM" id="SSF69572">
    <property type="entry name" value="Activating enzymes of the ubiquitin-like proteins"/>
    <property type="match status" value="1"/>
</dbReference>
<dbReference type="FunFam" id="3.40.50.720:FF:000033">
    <property type="entry name" value="Adenylyltransferase and sulfurtransferase MOCS3"/>
    <property type="match status" value="1"/>
</dbReference>
<dbReference type="GO" id="GO:0008641">
    <property type="term" value="F:ubiquitin-like modifier activating enzyme activity"/>
    <property type="evidence" value="ECO:0007669"/>
    <property type="project" value="InterPro"/>
</dbReference>
<reference evidence="6 8" key="3">
    <citation type="journal article" date="2014" name="PLoS Genet.">
        <title>Phylogenetically driven sequencing of extremely halophilic archaea reveals strategies for static and dynamic osmo-response.</title>
        <authorList>
            <person name="Becker E.A."/>
            <person name="Seitzer P.M."/>
            <person name="Tritt A."/>
            <person name="Larsen D."/>
            <person name="Krusor M."/>
            <person name="Yao A.I."/>
            <person name="Wu D."/>
            <person name="Madern D."/>
            <person name="Eisen J.A."/>
            <person name="Darling A.E."/>
            <person name="Facciotti M.T."/>
        </authorList>
    </citation>
    <scope>NUCLEOTIDE SEQUENCE [LARGE SCALE GENOMIC DNA]</scope>
    <source>
        <strain evidence="8">ATCC 43099 / DSM 3394 / CCM 3739 / CIP 104546 / IAM 13178 / JCM 8861 / NBRC 102185 / NCIMB 2190 / MS3</strain>
        <strain evidence="6">MS-3</strain>
    </source>
</reference>
<dbReference type="PANTHER" id="PTHR10953">
    <property type="entry name" value="UBIQUITIN-ACTIVATING ENZYME E1"/>
    <property type="match status" value="1"/>
</dbReference>
<dbReference type="AlphaFoldDB" id="D3T194"/>
<dbReference type="GO" id="GO:0005524">
    <property type="term" value="F:ATP binding"/>
    <property type="evidence" value="ECO:0007669"/>
    <property type="project" value="UniProtKB-KW"/>
</dbReference>
<dbReference type="GO" id="GO:0008146">
    <property type="term" value="F:sulfotransferase activity"/>
    <property type="evidence" value="ECO:0007669"/>
    <property type="project" value="TreeGrafter"/>
</dbReference>
<dbReference type="Gene3D" id="3.40.50.720">
    <property type="entry name" value="NAD(P)-binding Rossmann-like Domain"/>
    <property type="match status" value="1"/>
</dbReference>
<evidence type="ECO:0000256" key="1">
    <source>
        <dbReference type="ARBA" id="ARBA00022679"/>
    </source>
</evidence>
<keyword evidence="3" id="KW-0067">ATP-binding</keyword>
<gene>
    <name evidence="5" type="primary">ubaA2</name>
    <name evidence="5" type="ordered locus">Nmag_3812</name>
    <name evidence="6" type="ORF">C500_03769</name>
</gene>